<feature type="signal peptide" evidence="1">
    <location>
        <begin position="1"/>
        <end position="26"/>
    </location>
</feature>
<keyword evidence="2" id="KW-0121">Carboxypeptidase</keyword>
<sequence>MKKSFLILTLCAGLFTTFGVSTPASAKSKSAKVVSSRHISKKPYHAVSGYLYSSTNLKKKAHNADNYPFTVFYTYKSDTIRKANGNKAVYYYVRNGNGKVRGWIWRGHLVRVVNTQKQLSQLNELVNLIDSTSTKTHNQIVSLLKAVNNNTTLPTLISNLTKLQTSLNNNSDITKLGQIISLVQSSFSNGINNLYNTAKLINDATSSQSSLLPVITTLLNQLNAK</sequence>
<gene>
    <name evidence="2" type="ORF">ACFP1H_09515</name>
</gene>
<comment type="caution">
    <text evidence="2">The sequence shown here is derived from an EMBL/GenBank/DDBJ whole genome shotgun (WGS) entry which is preliminary data.</text>
</comment>
<proteinExistence type="predicted"/>
<keyword evidence="1" id="KW-0732">Signal</keyword>
<dbReference type="GO" id="GO:0004180">
    <property type="term" value="F:carboxypeptidase activity"/>
    <property type="evidence" value="ECO:0007669"/>
    <property type="project" value="UniProtKB-KW"/>
</dbReference>
<reference evidence="3" key="1">
    <citation type="journal article" date="2019" name="Int. J. Syst. Evol. Microbiol.">
        <title>The Global Catalogue of Microorganisms (GCM) 10K type strain sequencing project: providing services to taxonomists for standard genome sequencing and annotation.</title>
        <authorList>
            <consortium name="The Broad Institute Genomics Platform"/>
            <consortium name="The Broad Institute Genome Sequencing Center for Infectious Disease"/>
            <person name="Wu L."/>
            <person name="Ma J."/>
        </authorList>
    </citation>
    <scope>NUCLEOTIDE SEQUENCE [LARGE SCALE GENOMIC DNA]</scope>
    <source>
        <strain evidence="3">CCM 8950</strain>
    </source>
</reference>
<accession>A0ABW1TAP6</accession>
<evidence type="ECO:0000256" key="1">
    <source>
        <dbReference type="SAM" id="SignalP"/>
    </source>
</evidence>
<evidence type="ECO:0000313" key="2">
    <source>
        <dbReference type="EMBL" id="MFC6254814.1"/>
    </source>
</evidence>
<organism evidence="2 3">
    <name type="scientific">Secundilactobacillus hailunensis</name>
    <dbReference type="NCBI Taxonomy" id="2559923"/>
    <lineage>
        <taxon>Bacteria</taxon>
        <taxon>Bacillati</taxon>
        <taxon>Bacillota</taxon>
        <taxon>Bacilli</taxon>
        <taxon>Lactobacillales</taxon>
        <taxon>Lactobacillaceae</taxon>
        <taxon>Secundilactobacillus</taxon>
    </lineage>
</organism>
<dbReference type="EMBL" id="JBHSSA010000101">
    <property type="protein sequence ID" value="MFC6254814.1"/>
    <property type="molecule type" value="Genomic_DNA"/>
</dbReference>
<keyword evidence="3" id="KW-1185">Reference proteome</keyword>
<feature type="chain" id="PRO_5046872118" evidence="1">
    <location>
        <begin position="27"/>
        <end position="225"/>
    </location>
</feature>
<dbReference type="RefSeq" id="WP_137631750.1">
    <property type="nucleotide sequence ID" value="NZ_BJDO01000055.1"/>
</dbReference>
<evidence type="ECO:0000313" key="3">
    <source>
        <dbReference type="Proteomes" id="UP001596190"/>
    </source>
</evidence>
<keyword evidence="2" id="KW-0645">Protease</keyword>
<dbReference type="Proteomes" id="UP001596190">
    <property type="component" value="Unassembled WGS sequence"/>
</dbReference>
<keyword evidence="2" id="KW-0378">Hydrolase</keyword>
<name>A0ABW1TAP6_9LACO</name>
<protein>
    <submittedName>
        <fullName evidence="2">D-alanyl-D-alanine carboxypeptidase</fullName>
    </submittedName>
</protein>